<keyword evidence="3" id="KW-1185">Reference proteome</keyword>
<keyword evidence="1" id="KW-0732">Signal</keyword>
<accession>A0A371JWN5</accession>
<name>A0A371JWN5_9GAMM</name>
<reference evidence="2 3" key="1">
    <citation type="submission" date="2018-08" db="EMBL/GenBank/DDBJ databases">
        <title>Lysobacter sp. zong2l5, whole genome shotgun sequence.</title>
        <authorList>
            <person name="Zhang X."/>
            <person name="Feng G."/>
            <person name="Zhu H."/>
        </authorList>
    </citation>
    <scope>NUCLEOTIDE SEQUENCE [LARGE SCALE GENOMIC DNA]</scope>
    <source>
        <strain evidence="3">zong2l5</strain>
    </source>
</reference>
<dbReference type="AlphaFoldDB" id="A0A371JWN5"/>
<feature type="signal peptide" evidence="1">
    <location>
        <begin position="1"/>
        <end position="19"/>
    </location>
</feature>
<evidence type="ECO:0000313" key="2">
    <source>
        <dbReference type="EMBL" id="RDZ26024.1"/>
    </source>
</evidence>
<evidence type="ECO:0000313" key="3">
    <source>
        <dbReference type="Proteomes" id="UP000264492"/>
    </source>
</evidence>
<evidence type="ECO:0008006" key="4">
    <source>
        <dbReference type="Google" id="ProtNLM"/>
    </source>
</evidence>
<comment type="caution">
    <text evidence="2">The sequence shown here is derived from an EMBL/GenBank/DDBJ whole genome shotgun (WGS) entry which is preliminary data.</text>
</comment>
<dbReference type="EMBL" id="QTSU01000005">
    <property type="protein sequence ID" value="RDZ26024.1"/>
    <property type="molecule type" value="Genomic_DNA"/>
</dbReference>
<proteinExistence type="predicted"/>
<gene>
    <name evidence="2" type="ORF">DX914_19380</name>
</gene>
<sequence length="211" mass="23219">MGKHLCALALLAASATATAQTENYKHVGSLESAGQLDKDHYSFSYLAPSNTYSDIEWEQYRDKKEKRNTVMVIGLSGYDTYALSVLYKGQADAGQTALDAATQRYPSADFALTDLNPACATTPTDKPFALDGRMYTFLAVCIDQRSRAVYEVGISWRSLILAMKSIDRVAEESAACAEQKRNDPQARCPDYLGTYSAAYRKVLSTFAMKGK</sequence>
<dbReference type="RefSeq" id="WP_115861921.1">
    <property type="nucleotide sequence ID" value="NZ_QTSU01000005.1"/>
</dbReference>
<protein>
    <recommendedName>
        <fullName evidence="4">Secreted protein</fullName>
    </recommendedName>
</protein>
<dbReference type="Proteomes" id="UP000264492">
    <property type="component" value="Unassembled WGS sequence"/>
</dbReference>
<dbReference type="OrthoDB" id="6024095at2"/>
<evidence type="ECO:0000256" key="1">
    <source>
        <dbReference type="SAM" id="SignalP"/>
    </source>
</evidence>
<organism evidence="2 3">
    <name type="scientific">Lysobacter silvisoli</name>
    <dbReference type="NCBI Taxonomy" id="2293254"/>
    <lineage>
        <taxon>Bacteria</taxon>
        <taxon>Pseudomonadati</taxon>
        <taxon>Pseudomonadota</taxon>
        <taxon>Gammaproteobacteria</taxon>
        <taxon>Lysobacterales</taxon>
        <taxon>Lysobacteraceae</taxon>
        <taxon>Lysobacter</taxon>
    </lineage>
</organism>
<feature type="chain" id="PRO_5016745944" description="Secreted protein" evidence="1">
    <location>
        <begin position="20"/>
        <end position="211"/>
    </location>
</feature>